<dbReference type="Proteomes" id="UP000176527">
    <property type="component" value="Unassembled WGS sequence"/>
</dbReference>
<evidence type="ECO:0000256" key="2">
    <source>
        <dbReference type="ARBA" id="ARBA00022517"/>
    </source>
</evidence>
<proteinExistence type="inferred from homology"/>
<dbReference type="GO" id="GO:0005737">
    <property type="term" value="C:cytoplasm"/>
    <property type="evidence" value="ECO:0007669"/>
    <property type="project" value="UniProtKB-SubCell"/>
</dbReference>
<dbReference type="SUPFAM" id="SSF53098">
    <property type="entry name" value="Ribonuclease H-like"/>
    <property type="match status" value="1"/>
</dbReference>
<dbReference type="AlphaFoldDB" id="A0A1F5KCC2"/>
<comment type="similarity">
    <text evidence="5">Belongs to the YqgF HJR family.</text>
</comment>
<dbReference type="Gene3D" id="3.30.420.140">
    <property type="entry name" value="YqgF/RNase H-like domain"/>
    <property type="match status" value="1"/>
</dbReference>
<evidence type="ECO:0000256" key="3">
    <source>
        <dbReference type="ARBA" id="ARBA00022722"/>
    </source>
</evidence>
<keyword evidence="3 5" id="KW-0540">Nuclease</keyword>
<comment type="function">
    <text evidence="5">Could be a nuclease involved in processing of the 5'-end of pre-16S rRNA.</text>
</comment>
<dbReference type="PANTHER" id="PTHR33317">
    <property type="entry name" value="POLYNUCLEOTIDYL TRANSFERASE, RIBONUCLEASE H-LIKE SUPERFAMILY PROTEIN"/>
    <property type="match status" value="1"/>
</dbReference>
<reference evidence="7 8" key="1">
    <citation type="journal article" date="2016" name="Nat. Commun.">
        <title>Thousands of microbial genomes shed light on interconnected biogeochemical processes in an aquifer system.</title>
        <authorList>
            <person name="Anantharaman K."/>
            <person name="Brown C.T."/>
            <person name="Hug L.A."/>
            <person name="Sharon I."/>
            <person name="Castelle C.J."/>
            <person name="Probst A.J."/>
            <person name="Thomas B.C."/>
            <person name="Singh A."/>
            <person name="Wilkins M.J."/>
            <person name="Karaoz U."/>
            <person name="Brodie E.L."/>
            <person name="Williams K.H."/>
            <person name="Hubbard S.S."/>
            <person name="Banfield J.F."/>
        </authorList>
    </citation>
    <scope>NUCLEOTIDE SEQUENCE [LARGE SCALE GENOMIC DNA]</scope>
</reference>
<dbReference type="InterPro" id="IPR037027">
    <property type="entry name" value="YqgF/RNaseH-like_dom_sf"/>
</dbReference>
<dbReference type="InterPro" id="IPR012337">
    <property type="entry name" value="RNaseH-like_sf"/>
</dbReference>
<keyword evidence="2 5" id="KW-0690">Ribosome biogenesis</keyword>
<dbReference type="InterPro" id="IPR005227">
    <property type="entry name" value="YqgF"/>
</dbReference>
<dbReference type="GO" id="GO:0016788">
    <property type="term" value="F:hydrolase activity, acting on ester bonds"/>
    <property type="evidence" value="ECO:0007669"/>
    <property type="project" value="UniProtKB-UniRule"/>
</dbReference>
<feature type="domain" description="YqgF/RNase H-like" evidence="6">
    <location>
        <begin position="1"/>
        <end position="92"/>
    </location>
</feature>
<protein>
    <recommendedName>
        <fullName evidence="5">Putative pre-16S rRNA nuclease</fullName>
        <ecNumber evidence="5">3.1.-.-</ecNumber>
    </recommendedName>
</protein>
<dbReference type="PANTHER" id="PTHR33317:SF4">
    <property type="entry name" value="POLYNUCLEOTIDYL TRANSFERASE, RIBONUCLEASE H-LIKE SUPERFAMILY PROTEIN"/>
    <property type="match status" value="1"/>
</dbReference>
<gene>
    <name evidence="7" type="ORF">A3F00_01675</name>
</gene>
<comment type="subcellular location">
    <subcellularLocation>
        <location evidence="5">Cytoplasm</location>
    </subcellularLocation>
</comment>
<dbReference type="GO" id="GO:0000967">
    <property type="term" value="P:rRNA 5'-end processing"/>
    <property type="evidence" value="ECO:0007669"/>
    <property type="project" value="UniProtKB-UniRule"/>
</dbReference>
<dbReference type="InterPro" id="IPR006641">
    <property type="entry name" value="YqgF/RNaseH-like_dom"/>
</dbReference>
<dbReference type="EMBL" id="MFDE01000018">
    <property type="protein sequence ID" value="OGE38582.1"/>
    <property type="molecule type" value="Genomic_DNA"/>
</dbReference>
<evidence type="ECO:0000256" key="5">
    <source>
        <dbReference type="HAMAP-Rule" id="MF_00651"/>
    </source>
</evidence>
<evidence type="ECO:0000259" key="6">
    <source>
        <dbReference type="SMART" id="SM00732"/>
    </source>
</evidence>
<evidence type="ECO:0000256" key="1">
    <source>
        <dbReference type="ARBA" id="ARBA00022490"/>
    </source>
</evidence>
<evidence type="ECO:0000256" key="4">
    <source>
        <dbReference type="ARBA" id="ARBA00022801"/>
    </source>
</evidence>
<evidence type="ECO:0000313" key="7">
    <source>
        <dbReference type="EMBL" id="OGE38582.1"/>
    </source>
</evidence>
<dbReference type="Pfam" id="PF03652">
    <property type="entry name" value="RuvX"/>
    <property type="match status" value="1"/>
</dbReference>
<name>A0A1F5KCC2_9BACT</name>
<accession>A0A1F5KCC2</accession>
<dbReference type="CDD" id="cd16964">
    <property type="entry name" value="YqgF"/>
    <property type="match status" value="1"/>
</dbReference>
<dbReference type="SMART" id="SM00732">
    <property type="entry name" value="YqgFc"/>
    <property type="match status" value="1"/>
</dbReference>
<dbReference type="NCBIfam" id="TIGR00250">
    <property type="entry name" value="RNAse_H_YqgF"/>
    <property type="match status" value="1"/>
</dbReference>
<keyword evidence="1 5" id="KW-0963">Cytoplasm</keyword>
<keyword evidence="4 5" id="KW-0378">Hydrolase</keyword>
<evidence type="ECO:0000313" key="8">
    <source>
        <dbReference type="Proteomes" id="UP000176527"/>
    </source>
</evidence>
<dbReference type="GO" id="GO:0004518">
    <property type="term" value="F:nuclease activity"/>
    <property type="evidence" value="ECO:0007669"/>
    <property type="project" value="UniProtKB-KW"/>
</dbReference>
<dbReference type="HAMAP" id="MF_00651">
    <property type="entry name" value="Nuclease_YqgF"/>
    <property type="match status" value="1"/>
</dbReference>
<organism evidence="7 8">
    <name type="scientific">Candidatus Daviesbacteria bacterium RIFCSPHIGHO2_12_FULL_37_11</name>
    <dbReference type="NCBI Taxonomy" id="1797777"/>
    <lineage>
        <taxon>Bacteria</taxon>
        <taxon>Candidatus Daviesiibacteriota</taxon>
    </lineage>
</organism>
<dbReference type="EC" id="3.1.-.-" evidence="5"/>
<comment type="caution">
    <text evidence="7">The sequence shown here is derived from an EMBL/GenBank/DDBJ whole genome shotgun (WGS) entry which is preliminary data.</text>
</comment>
<sequence>MKYLGVDFGLKRIGLAISAGEFASLYKVISVSSLSDAIDKIIREIREIGVDKVIVGMPEGETGKAAKRLINGLKKEGFNVETADETLSTQNAGKLMIEMGVSRKKRKTSDAQAAAEILQCYLDEKSARHG</sequence>